<dbReference type="Pfam" id="PF07883">
    <property type="entry name" value="Cupin_2"/>
    <property type="match status" value="1"/>
</dbReference>
<organism evidence="3 4">
    <name type="scientific">Streptomyces glaucus</name>
    <dbReference type="NCBI Taxonomy" id="284029"/>
    <lineage>
        <taxon>Bacteria</taxon>
        <taxon>Bacillati</taxon>
        <taxon>Actinomycetota</taxon>
        <taxon>Actinomycetes</taxon>
        <taxon>Kitasatosporales</taxon>
        <taxon>Streptomycetaceae</taxon>
        <taxon>Streptomyces</taxon>
    </lineage>
</organism>
<evidence type="ECO:0000313" key="3">
    <source>
        <dbReference type="EMBL" id="GAA2448369.1"/>
    </source>
</evidence>
<evidence type="ECO:0000313" key="4">
    <source>
        <dbReference type="Proteomes" id="UP001500460"/>
    </source>
</evidence>
<evidence type="ECO:0000256" key="1">
    <source>
        <dbReference type="ARBA" id="ARBA00022723"/>
    </source>
</evidence>
<feature type="domain" description="Cupin type-2" evidence="2">
    <location>
        <begin position="179"/>
        <end position="237"/>
    </location>
</feature>
<protein>
    <recommendedName>
        <fullName evidence="2">Cupin type-2 domain-containing protein</fullName>
    </recommendedName>
</protein>
<dbReference type="PANTHER" id="PTHR35848:SF6">
    <property type="entry name" value="CUPIN TYPE-2 DOMAIN-CONTAINING PROTEIN"/>
    <property type="match status" value="1"/>
</dbReference>
<comment type="caution">
    <text evidence="3">The sequence shown here is derived from an EMBL/GenBank/DDBJ whole genome shotgun (WGS) entry which is preliminary data.</text>
</comment>
<dbReference type="PANTHER" id="PTHR35848">
    <property type="entry name" value="OXALATE-BINDING PROTEIN"/>
    <property type="match status" value="1"/>
</dbReference>
<dbReference type="CDD" id="cd02208">
    <property type="entry name" value="cupin_RmlC-like"/>
    <property type="match status" value="1"/>
</dbReference>
<dbReference type="RefSeq" id="WP_344606404.1">
    <property type="nucleotide sequence ID" value="NZ_BAAATK010000033.1"/>
</dbReference>
<sequence>MHPAATDTTRGTVIRADRLAFHPEGPCQVACAVGPHLGARTIRLDVVRIPAGATWKRPSGTAEENVAVVFQGTGQATSGRHRRPIAAADAVYAPTGDDCELTADRDAPLTAYVWTSRLLPGRPRATAPRRFTSLWDTTAQLTGFTGTGQAAPPARTATMNFLFWPGTGSPQLCLHCGVMQPGEYFSVHVHPHSEEAFIAFEGSGQLHLDGRWIDAEAGDVLYAPPGVPHGTRHPAQDAAAPRFVTCGGPTPFDPMLYERAGLSSEVI</sequence>
<dbReference type="InterPro" id="IPR014710">
    <property type="entry name" value="RmlC-like_jellyroll"/>
</dbReference>
<gene>
    <name evidence="3" type="ORF">GCM10010421_45510</name>
</gene>
<dbReference type="Proteomes" id="UP001500460">
    <property type="component" value="Unassembled WGS sequence"/>
</dbReference>
<dbReference type="InterPro" id="IPR013096">
    <property type="entry name" value="Cupin_2"/>
</dbReference>
<keyword evidence="1" id="KW-0479">Metal-binding</keyword>
<dbReference type="Gene3D" id="2.60.120.10">
    <property type="entry name" value="Jelly Rolls"/>
    <property type="match status" value="1"/>
</dbReference>
<reference evidence="3 4" key="1">
    <citation type="journal article" date="2019" name="Int. J. Syst. Evol. Microbiol.">
        <title>The Global Catalogue of Microorganisms (GCM) 10K type strain sequencing project: providing services to taxonomists for standard genome sequencing and annotation.</title>
        <authorList>
            <consortium name="The Broad Institute Genomics Platform"/>
            <consortium name="The Broad Institute Genome Sequencing Center for Infectious Disease"/>
            <person name="Wu L."/>
            <person name="Ma J."/>
        </authorList>
    </citation>
    <scope>NUCLEOTIDE SEQUENCE [LARGE SCALE GENOMIC DNA]</scope>
    <source>
        <strain evidence="3 4">JCM 6922</strain>
    </source>
</reference>
<dbReference type="InterPro" id="IPR011051">
    <property type="entry name" value="RmlC_Cupin_sf"/>
</dbReference>
<keyword evidence="4" id="KW-1185">Reference proteome</keyword>
<name>A0ABN3K3G6_9ACTN</name>
<accession>A0ABN3K3G6</accession>
<dbReference type="SUPFAM" id="SSF51182">
    <property type="entry name" value="RmlC-like cupins"/>
    <property type="match status" value="1"/>
</dbReference>
<proteinExistence type="predicted"/>
<dbReference type="EMBL" id="BAAATK010000033">
    <property type="protein sequence ID" value="GAA2448369.1"/>
    <property type="molecule type" value="Genomic_DNA"/>
</dbReference>
<evidence type="ECO:0000259" key="2">
    <source>
        <dbReference type="Pfam" id="PF07883"/>
    </source>
</evidence>
<dbReference type="InterPro" id="IPR051610">
    <property type="entry name" value="GPI/OXD"/>
</dbReference>